<dbReference type="GO" id="GO:0005576">
    <property type="term" value="C:extracellular region"/>
    <property type="evidence" value="ECO:0007669"/>
    <property type="project" value="UniProtKB-SubCell"/>
</dbReference>
<evidence type="ECO:0000259" key="4">
    <source>
        <dbReference type="Pfam" id="PF00669"/>
    </source>
</evidence>
<dbReference type="AlphaFoldDB" id="A0A845BDB8"/>
<dbReference type="InterPro" id="IPR001492">
    <property type="entry name" value="Flagellin"/>
</dbReference>
<dbReference type="Pfam" id="PF00700">
    <property type="entry name" value="Flagellin_C"/>
    <property type="match status" value="1"/>
</dbReference>
<keyword evidence="6" id="KW-0282">Flagellum</keyword>
<dbReference type="GO" id="GO:0009288">
    <property type="term" value="C:bacterial-type flagellum"/>
    <property type="evidence" value="ECO:0007669"/>
    <property type="project" value="UniProtKB-SubCell"/>
</dbReference>
<name>A0A845BDB8_9PROT</name>
<comment type="caution">
    <text evidence="6">The sequence shown here is derived from an EMBL/GenBank/DDBJ whole genome shotgun (WGS) entry which is preliminary data.</text>
</comment>
<proteinExistence type="inferred from homology"/>
<dbReference type="PANTHER" id="PTHR42792">
    <property type="entry name" value="FLAGELLIN"/>
    <property type="match status" value="1"/>
</dbReference>
<comment type="subcellular location">
    <subcellularLocation>
        <location evidence="3">Secreted</location>
    </subcellularLocation>
    <subcellularLocation>
        <location evidence="3">Bacterial flagellum</location>
    </subcellularLocation>
</comment>
<dbReference type="Gene3D" id="1.20.1330.10">
    <property type="entry name" value="f41 fragment of flagellin, N-terminal domain"/>
    <property type="match status" value="1"/>
</dbReference>
<dbReference type="RefSeq" id="WP_160939020.1">
    <property type="nucleotide sequence ID" value="NZ_SNVJ01000023.1"/>
</dbReference>
<keyword evidence="6" id="KW-0966">Cell projection</keyword>
<keyword evidence="2 3" id="KW-0975">Bacterial flagellum</keyword>
<dbReference type="OrthoDB" id="7312911at2"/>
<dbReference type="Proteomes" id="UP000460715">
    <property type="component" value="Unassembled WGS sequence"/>
</dbReference>
<dbReference type="InterPro" id="IPR046358">
    <property type="entry name" value="Flagellin_C"/>
</dbReference>
<evidence type="ECO:0000256" key="1">
    <source>
        <dbReference type="ARBA" id="ARBA00005709"/>
    </source>
</evidence>
<comment type="similarity">
    <text evidence="1 3">Belongs to the bacterial flagellin family.</text>
</comment>
<feature type="domain" description="Flagellin N-terminal" evidence="4">
    <location>
        <begin position="14"/>
        <end position="138"/>
    </location>
</feature>
<dbReference type="EMBL" id="SNVJ01000023">
    <property type="protein sequence ID" value="MXP65583.1"/>
    <property type="molecule type" value="Genomic_DNA"/>
</dbReference>
<keyword evidence="3" id="KW-0964">Secreted</keyword>
<organism evidence="6 7">
    <name type="scientific">Teichococcus coralli</name>
    <dbReference type="NCBI Taxonomy" id="2545983"/>
    <lineage>
        <taxon>Bacteria</taxon>
        <taxon>Pseudomonadati</taxon>
        <taxon>Pseudomonadota</taxon>
        <taxon>Alphaproteobacteria</taxon>
        <taxon>Acetobacterales</taxon>
        <taxon>Roseomonadaceae</taxon>
        <taxon>Roseomonas</taxon>
    </lineage>
</organism>
<protein>
    <recommendedName>
        <fullName evidence="3">Flagellin</fullName>
    </recommendedName>
</protein>
<dbReference type="Pfam" id="PF00669">
    <property type="entry name" value="Flagellin_N"/>
    <property type="match status" value="1"/>
</dbReference>
<accession>A0A845BDB8</accession>
<keyword evidence="7" id="KW-1185">Reference proteome</keyword>
<keyword evidence="6" id="KW-0969">Cilium</keyword>
<evidence type="ECO:0000313" key="7">
    <source>
        <dbReference type="Proteomes" id="UP000460715"/>
    </source>
</evidence>
<reference evidence="6 7" key="1">
    <citation type="submission" date="2019-03" db="EMBL/GenBank/DDBJ databases">
        <title>Roseomonas sp. a novel Roseomonas species isolated from Sea whip Gorgonian.</title>
        <authorList>
            <person name="Li F."/>
            <person name="Pan X."/>
            <person name="Huang S."/>
            <person name="Li Z."/>
            <person name="Meng B."/>
        </authorList>
    </citation>
    <scope>NUCLEOTIDE SEQUENCE [LARGE SCALE GENOMIC DNA]</scope>
    <source>
        <strain evidence="6 7">M0104</strain>
    </source>
</reference>
<evidence type="ECO:0000256" key="3">
    <source>
        <dbReference type="RuleBase" id="RU362073"/>
    </source>
</evidence>
<dbReference type="InterPro" id="IPR001029">
    <property type="entry name" value="Flagellin_N"/>
</dbReference>
<evidence type="ECO:0000313" key="6">
    <source>
        <dbReference type="EMBL" id="MXP65583.1"/>
    </source>
</evidence>
<evidence type="ECO:0000256" key="2">
    <source>
        <dbReference type="ARBA" id="ARBA00023143"/>
    </source>
</evidence>
<dbReference type="SUPFAM" id="SSF64518">
    <property type="entry name" value="Phase 1 flagellin"/>
    <property type="match status" value="1"/>
</dbReference>
<dbReference type="GO" id="GO:0005198">
    <property type="term" value="F:structural molecule activity"/>
    <property type="evidence" value="ECO:0007669"/>
    <property type="project" value="UniProtKB-UniRule"/>
</dbReference>
<dbReference type="PANTHER" id="PTHR42792:SF1">
    <property type="entry name" value="FLAGELLAR HOOK-ASSOCIATED PROTEIN 3"/>
    <property type="match status" value="1"/>
</dbReference>
<sequence length="360" mass="37789">MVDRVAPMGVSLGRQAQLRDLQNNLAVLTAEMSSGRKADPARELGVGASLLYKLYDDVQQGEAIKNGTGLAGQRLTAMQTALTSVGGLMDQMSPEILKVDALKGNGYDIIASNAREMLASMTNLLNTSWNGQNLFAGTDSAAPPLADSTRLTDWAAARLDAAASVAGALDGAEAAALIGDFDAMFANADRDTGAGTSFYGLVYQSTSRTSMAGSSDAESDAPSLIRIGAGETLSYNMRADNPAFKDAFKALSLLSTLDAPDSKLSGEAKQALLDQAGELMRGARAQLTVAAGILGSKQQRLDKVAEIQDRAVTAATAQINDLEGVDYYTVSDRISTLQIQLQATYSITAQLSKLSLVNYL</sequence>
<evidence type="ECO:0000259" key="5">
    <source>
        <dbReference type="Pfam" id="PF00700"/>
    </source>
</evidence>
<feature type="domain" description="Flagellin C-terminal" evidence="5">
    <location>
        <begin position="282"/>
        <end position="360"/>
    </location>
</feature>
<comment type="function">
    <text evidence="3">Flagellin is the subunit protein which polymerizes to form the filaments of bacterial flagella.</text>
</comment>
<gene>
    <name evidence="6" type="ORF">E0493_19730</name>
</gene>